<protein>
    <submittedName>
        <fullName evidence="1">Uncharacterized protein</fullName>
    </submittedName>
</protein>
<evidence type="ECO:0000313" key="2">
    <source>
        <dbReference type="Proteomes" id="UP001056120"/>
    </source>
</evidence>
<evidence type="ECO:0000313" key="1">
    <source>
        <dbReference type="EMBL" id="KAI3829131.1"/>
    </source>
</evidence>
<comment type="caution">
    <text evidence="1">The sequence shown here is derived from an EMBL/GenBank/DDBJ whole genome shotgun (WGS) entry which is preliminary data.</text>
</comment>
<proteinExistence type="predicted"/>
<keyword evidence="2" id="KW-1185">Reference proteome</keyword>
<dbReference type="EMBL" id="CM042018">
    <property type="protein sequence ID" value="KAI3829131.1"/>
    <property type="molecule type" value="Genomic_DNA"/>
</dbReference>
<dbReference type="Proteomes" id="UP001056120">
    <property type="component" value="Linkage Group LG01"/>
</dbReference>
<reference evidence="1 2" key="2">
    <citation type="journal article" date="2022" name="Mol. Ecol. Resour.">
        <title>The genomes of chicory, endive, great burdock and yacon provide insights into Asteraceae paleo-polyploidization history and plant inulin production.</title>
        <authorList>
            <person name="Fan W."/>
            <person name="Wang S."/>
            <person name="Wang H."/>
            <person name="Wang A."/>
            <person name="Jiang F."/>
            <person name="Liu H."/>
            <person name="Zhao H."/>
            <person name="Xu D."/>
            <person name="Zhang Y."/>
        </authorList>
    </citation>
    <scope>NUCLEOTIDE SEQUENCE [LARGE SCALE GENOMIC DNA]</scope>
    <source>
        <strain evidence="2">cv. Yunnan</strain>
        <tissue evidence="1">Leaves</tissue>
    </source>
</reference>
<gene>
    <name evidence="1" type="ORF">L1987_03247</name>
</gene>
<reference evidence="2" key="1">
    <citation type="journal article" date="2022" name="Mol. Ecol. Resour.">
        <title>The genomes of chicory, endive, great burdock and yacon provide insights into Asteraceae palaeo-polyploidization history and plant inulin production.</title>
        <authorList>
            <person name="Fan W."/>
            <person name="Wang S."/>
            <person name="Wang H."/>
            <person name="Wang A."/>
            <person name="Jiang F."/>
            <person name="Liu H."/>
            <person name="Zhao H."/>
            <person name="Xu D."/>
            <person name="Zhang Y."/>
        </authorList>
    </citation>
    <scope>NUCLEOTIDE SEQUENCE [LARGE SCALE GENOMIC DNA]</scope>
    <source>
        <strain evidence="2">cv. Yunnan</strain>
    </source>
</reference>
<organism evidence="1 2">
    <name type="scientific">Smallanthus sonchifolius</name>
    <dbReference type="NCBI Taxonomy" id="185202"/>
    <lineage>
        <taxon>Eukaryota</taxon>
        <taxon>Viridiplantae</taxon>
        <taxon>Streptophyta</taxon>
        <taxon>Embryophyta</taxon>
        <taxon>Tracheophyta</taxon>
        <taxon>Spermatophyta</taxon>
        <taxon>Magnoliopsida</taxon>
        <taxon>eudicotyledons</taxon>
        <taxon>Gunneridae</taxon>
        <taxon>Pentapetalae</taxon>
        <taxon>asterids</taxon>
        <taxon>campanulids</taxon>
        <taxon>Asterales</taxon>
        <taxon>Asteraceae</taxon>
        <taxon>Asteroideae</taxon>
        <taxon>Heliantheae alliance</taxon>
        <taxon>Millerieae</taxon>
        <taxon>Smallanthus</taxon>
    </lineage>
</organism>
<accession>A0ACB9KA12</accession>
<name>A0ACB9KA12_9ASTR</name>
<sequence>MQETNVIGFVADVGEIKNIKTSKGKDTYKINVLIQDLNLLQNSGLSTCSTDSSKVFGTFLSIFDEYVVNTEFNNTAEVNLSKVKEVVIIATVELIPQDIPWYYLSCKTCNRKLTKMNDGPEISGNELIDQDVIYKCKTEGCNPTAIPGSQRLKIPLTVQDSTGTLSLTLFDRAATKLLKKNASVLTEKHLSGGDKGLYPDEFSELLGKKFAFKIDITQFNIDNKHWVFGISNLTDNVDIIFELEKKANNYEPGNSESISNTLTEIPSQETLNFKASLESTDDNVTQFSQTEGNGKRHAGKEATFKRKSKNPDFKRKLVDAYDIEEARALSTTKAVSDGKKTTLVPKVEK</sequence>